<dbReference type="Proteomes" id="UP001595699">
    <property type="component" value="Unassembled WGS sequence"/>
</dbReference>
<evidence type="ECO:0000313" key="3">
    <source>
        <dbReference type="EMBL" id="MFC3764787.1"/>
    </source>
</evidence>
<proteinExistence type="predicted"/>
<accession>A0ABV7YJM4</accession>
<dbReference type="InterPro" id="IPR036779">
    <property type="entry name" value="LysM_dom_sf"/>
</dbReference>
<feature type="domain" description="LysM" evidence="2">
    <location>
        <begin position="193"/>
        <end position="240"/>
    </location>
</feature>
<evidence type="ECO:0000313" key="4">
    <source>
        <dbReference type="Proteomes" id="UP001595699"/>
    </source>
</evidence>
<organism evidence="3 4">
    <name type="scientific">Tenggerimyces flavus</name>
    <dbReference type="NCBI Taxonomy" id="1708749"/>
    <lineage>
        <taxon>Bacteria</taxon>
        <taxon>Bacillati</taxon>
        <taxon>Actinomycetota</taxon>
        <taxon>Actinomycetes</taxon>
        <taxon>Propionibacteriales</taxon>
        <taxon>Nocardioidaceae</taxon>
        <taxon>Tenggerimyces</taxon>
    </lineage>
</organism>
<feature type="region of interest" description="Disordered" evidence="1">
    <location>
        <begin position="61"/>
        <end position="84"/>
    </location>
</feature>
<reference evidence="4" key="1">
    <citation type="journal article" date="2019" name="Int. J. Syst. Evol. Microbiol.">
        <title>The Global Catalogue of Microorganisms (GCM) 10K type strain sequencing project: providing services to taxonomists for standard genome sequencing and annotation.</title>
        <authorList>
            <consortium name="The Broad Institute Genomics Platform"/>
            <consortium name="The Broad Institute Genome Sequencing Center for Infectious Disease"/>
            <person name="Wu L."/>
            <person name="Ma J."/>
        </authorList>
    </citation>
    <scope>NUCLEOTIDE SEQUENCE [LARGE SCALE GENOMIC DNA]</scope>
    <source>
        <strain evidence="4">CGMCC 4.7241</strain>
    </source>
</reference>
<dbReference type="InterPro" id="IPR045361">
    <property type="entry name" value="CIS_tube_prot_N"/>
</dbReference>
<dbReference type="RefSeq" id="WP_307782639.1">
    <property type="nucleotide sequence ID" value="NZ_JAFBCM010000001.1"/>
</dbReference>
<protein>
    <submittedName>
        <fullName evidence="3">Peptidase M23</fullName>
    </submittedName>
</protein>
<dbReference type="InterPro" id="IPR018392">
    <property type="entry name" value="LysM"/>
</dbReference>
<evidence type="ECO:0000259" key="2">
    <source>
        <dbReference type="PROSITE" id="PS51782"/>
    </source>
</evidence>
<sequence>MAGNQVAMSSAGGSGGGRANLAKAYLELHEPMPASGAGAKVGGSTGRIEFQFNPNELTLKKTAKWKAEPARGAKKASPPEFQGAEPSKLTLEMFFDATDKMDASVVKTVDQLFGCCIPTDASLGKSKPVPPLVVFHWGALTGFPAYITSVTAKYTLFTPEGTPVRATCTVELQEMPVAAAKQNPTSGSLLPRRVHTLVAGESLAAVAYQEYGDPTLWRSLAEANAIDDPFRLTPGSTLMLPSADELAGAGR</sequence>
<comment type="caution">
    <text evidence="3">The sequence shown here is derived from an EMBL/GenBank/DDBJ whole genome shotgun (WGS) entry which is preliminary data.</text>
</comment>
<evidence type="ECO:0000256" key="1">
    <source>
        <dbReference type="SAM" id="MobiDB-lite"/>
    </source>
</evidence>
<dbReference type="EMBL" id="JBHRZH010000033">
    <property type="protein sequence ID" value="MFC3764787.1"/>
    <property type="molecule type" value="Genomic_DNA"/>
</dbReference>
<gene>
    <name evidence="3" type="ORF">ACFOUW_28380</name>
</gene>
<keyword evidence="4" id="KW-1185">Reference proteome</keyword>
<name>A0ABV7YJM4_9ACTN</name>
<dbReference type="PROSITE" id="PS51782">
    <property type="entry name" value="LYSM"/>
    <property type="match status" value="1"/>
</dbReference>
<dbReference type="Pfam" id="PF19266">
    <property type="entry name" value="CIS_tube"/>
    <property type="match status" value="1"/>
</dbReference>
<dbReference type="Gene3D" id="3.10.350.10">
    <property type="entry name" value="LysM domain"/>
    <property type="match status" value="1"/>
</dbReference>